<sequence length="298" mass="31075">MRPPQSPFSILLSLLSLLSLLTSFSAASILTISIPASNLLPNPNSLPASTHATLTTLRSSPSSSSGTTSTTSGPAGLVLKAPISRTSSFVFRIPSAQGEGPQSFLLDIRSRDYIFAPYRVDVDAEGCVVGVWETYRGNAWDNRGVEKATVRVGDMVVVEAKVTATRVFYEERTGFSPLSLFKNPMILLVVFALGVTVGMPYLMDMMDPETRAEFERHSRKGRTAAIDDVSAKMGASTSSGRGARGGGAGTGAAAGGGSGGFDLAGWMAGTSQGPMAALDSTMKATASGREGGAGPRRR</sequence>
<keyword evidence="3 8" id="KW-0732">Signal</keyword>
<evidence type="ECO:0000256" key="3">
    <source>
        <dbReference type="ARBA" id="ARBA00022729"/>
    </source>
</evidence>
<evidence type="ECO:0000256" key="8">
    <source>
        <dbReference type="SAM" id="SignalP"/>
    </source>
</evidence>
<feature type="signal peptide" evidence="8">
    <location>
        <begin position="1"/>
        <end position="26"/>
    </location>
</feature>
<organism evidence="10 11">
    <name type="scientific">Emergomyces pasteurianus Ep9510</name>
    <dbReference type="NCBI Taxonomy" id="1447872"/>
    <lineage>
        <taxon>Eukaryota</taxon>
        <taxon>Fungi</taxon>
        <taxon>Dikarya</taxon>
        <taxon>Ascomycota</taxon>
        <taxon>Pezizomycotina</taxon>
        <taxon>Eurotiomycetes</taxon>
        <taxon>Eurotiomycetidae</taxon>
        <taxon>Onygenales</taxon>
        <taxon>Ajellomycetaceae</taxon>
        <taxon>Emergomyces</taxon>
    </lineage>
</organism>
<evidence type="ECO:0000256" key="1">
    <source>
        <dbReference type="ARBA" id="ARBA00004167"/>
    </source>
</evidence>
<comment type="caution">
    <text evidence="10">The sequence shown here is derived from an EMBL/GenBank/DDBJ whole genome shotgun (WGS) entry which is preliminary data.</text>
</comment>
<keyword evidence="5 7" id="KW-0472">Membrane</keyword>
<gene>
    <name evidence="10" type="ORF">AJ78_06719</name>
</gene>
<dbReference type="EMBL" id="LGRN01000370">
    <property type="protein sequence ID" value="OJD12741.1"/>
    <property type="molecule type" value="Genomic_DNA"/>
</dbReference>
<protein>
    <recommendedName>
        <fullName evidence="9">ER membrane protein complex subunit 7 beta-sandwich domain-containing protein</fullName>
    </recommendedName>
</protein>
<dbReference type="PANTHER" id="PTHR13605">
    <property type="entry name" value="ER MEMBRANE PROTEIN COMPLEX SUBUNIT 7"/>
    <property type="match status" value="1"/>
</dbReference>
<feature type="compositionally biased region" description="Gly residues" evidence="6">
    <location>
        <begin position="289"/>
        <end position="298"/>
    </location>
</feature>
<keyword evidence="2 7" id="KW-0812">Transmembrane</keyword>
<accession>A0A1J9QC61</accession>
<proteinExistence type="predicted"/>
<evidence type="ECO:0000313" key="10">
    <source>
        <dbReference type="EMBL" id="OJD12741.1"/>
    </source>
</evidence>
<dbReference type="InterPro" id="IPR019008">
    <property type="entry name" value="Beta_sandwich_EMC7"/>
</dbReference>
<evidence type="ECO:0000256" key="6">
    <source>
        <dbReference type="SAM" id="MobiDB-lite"/>
    </source>
</evidence>
<evidence type="ECO:0000259" key="9">
    <source>
        <dbReference type="Pfam" id="PF09430"/>
    </source>
</evidence>
<feature type="chain" id="PRO_5013357949" description="ER membrane protein complex subunit 7 beta-sandwich domain-containing protein" evidence="8">
    <location>
        <begin position="27"/>
        <end position="298"/>
    </location>
</feature>
<dbReference type="OrthoDB" id="27095at2759"/>
<comment type="subcellular location">
    <subcellularLocation>
        <location evidence="1">Membrane</location>
        <topology evidence="1">Single-pass membrane protein</topology>
    </subcellularLocation>
</comment>
<feature type="region of interest" description="Disordered" evidence="6">
    <location>
        <begin position="56"/>
        <end position="76"/>
    </location>
</feature>
<dbReference type="AlphaFoldDB" id="A0A1J9QC61"/>
<dbReference type="GO" id="GO:0072546">
    <property type="term" value="C:EMC complex"/>
    <property type="evidence" value="ECO:0007669"/>
    <property type="project" value="TreeGrafter"/>
</dbReference>
<feature type="compositionally biased region" description="Low complexity" evidence="6">
    <location>
        <begin position="56"/>
        <end position="74"/>
    </location>
</feature>
<keyword evidence="4 7" id="KW-1133">Transmembrane helix</keyword>
<feature type="region of interest" description="Disordered" evidence="6">
    <location>
        <begin position="217"/>
        <end position="252"/>
    </location>
</feature>
<feature type="compositionally biased region" description="Gly residues" evidence="6">
    <location>
        <begin position="242"/>
        <end position="252"/>
    </location>
</feature>
<reference evidence="10 11" key="1">
    <citation type="submission" date="2015-07" db="EMBL/GenBank/DDBJ databases">
        <title>Emmonsia species relationships and genome sequence.</title>
        <authorList>
            <consortium name="The Broad Institute Genomics Platform"/>
            <person name="Cuomo C.A."/>
            <person name="Munoz J.F."/>
            <person name="Imamovic A."/>
            <person name="Priest M.E."/>
            <person name="Young S."/>
            <person name="Clay O.K."/>
            <person name="McEwen J.G."/>
        </authorList>
    </citation>
    <scope>NUCLEOTIDE SEQUENCE [LARGE SCALE GENOMIC DNA]</scope>
    <source>
        <strain evidence="10 11">UAMH 9510</strain>
    </source>
</reference>
<dbReference type="InterPro" id="IPR039163">
    <property type="entry name" value="EMC7"/>
</dbReference>
<feature type="domain" description="ER membrane protein complex subunit 7 beta-sandwich" evidence="9">
    <location>
        <begin position="42"/>
        <end position="188"/>
    </location>
</feature>
<dbReference type="Pfam" id="PF09430">
    <property type="entry name" value="EMC7_beta-sandw"/>
    <property type="match status" value="1"/>
</dbReference>
<feature type="region of interest" description="Disordered" evidence="6">
    <location>
        <begin position="277"/>
        <end position="298"/>
    </location>
</feature>
<feature type="transmembrane region" description="Helical" evidence="7">
    <location>
        <begin position="185"/>
        <end position="203"/>
    </location>
</feature>
<evidence type="ECO:0000256" key="4">
    <source>
        <dbReference type="ARBA" id="ARBA00022989"/>
    </source>
</evidence>
<evidence type="ECO:0000256" key="2">
    <source>
        <dbReference type="ARBA" id="ARBA00022692"/>
    </source>
</evidence>
<name>A0A1J9QC61_9EURO</name>
<dbReference type="Proteomes" id="UP000182235">
    <property type="component" value="Unassembled WGS sequence"/>
</dbReference>
<keyword evidence="11" id="KW-1185">Reference proteome</keyword>
<dbReference type="PANTHER" id="PTHR13605:SF4">
    <property type="entry name" value="ER MEMBRANE PROTEIN COMPLEX SUBUNIT 7"/>
    <property type="match status" value="1"/>
</dbReference>
<evidence type="ECO:0000313" key="11">
    <source>
        <dbReference type="Proteomes" id="UP000182235"/>
    </source>
</evidence>
<evidence type="ECO:0000256" key="7">
    <source>
        <dbReference type="SAM" id="Phobius"/>
    </source>
</evidence>
<dbReference type="STRING" id="1447872.A0A1J9QC61"/>
<evidence type="ECO:0000256" key="5">
    <source>
        <dbReference type="ARBA" id="ARBA00023136"/>
    </source>
</evidence>